<feature type="transmembrane region" description="Helical" evidence="7">
    <location>
        <begin position="237"/>
        <end position="254"/>
    </location>
</feature>
<dbReference type="PANTHER" id="PTHR30106:SF1">
    <property type="entry name" value="UPF0324 MEMBRANE PROTEIN FN0533"/>
    <property type="match status" value="1"/>
</dbReference>
<dbReference type="GO" id="GO:0005886">
    <property type="term" value="C:plasma membrane"/>
    <property type="evidence" value="ECO:0007669"/>
    <property type="project" value="UniProtKB-SubCell"/>
</dbReference>
<evidence type="ECO:0000313" key="9">
    <source>
        <dbReference type="Proteomes" id="UP000824161"/>
    </source>
</evidence>
<feature type="transmembrane region" description="Helical" evidence="7">
    <location>
        <begin position="83"/>
        <end position="105"/>
    </location>
</feature>
<keyword evidence="5 7" id="KW-1133">Transmembrane helix</keyword>
<comment type="subcellular location">
    <subcellularLocation>
        <location evidence="1">Cell membrane</location>
        <topology evidence="1">Multi-pass membrane protein</topology>
    </subcellularLocation>
</comment>
<keyword evidence="3" id="KW-1003">Cell membrane</keyword>
<accession>A0A9D1KSU0</accession>
<comment type="caution">
    <text evidence="8">The sequence shown here is derived from an EMBL/GenBank/DDBJ whole genome shotgun (WGS) entry which is preliminary data.</text>
</comment>
<dbReference type="InterPro" id="IPR018383">
    <property type="entry name" value="UPF0324_pro"/>
</dbReference>
<name>A0A9D1KSU0_9FLAO</name>
<feature type="transmembrane region" description="Helical" evidence="7">
    <location>
        <begin position="211"/>
        <end position="228"/>
    </location>
</feature>
<organism evidence="8 9">
    <name type="scientific">Candidatus Merdimorpha stercoravium</name>
    <dbReference type="NCBI Taxonomy" id="2840863"/>
    <lineage>
        <taxon>Bacteria</taxon>
        <taxon>Pseudomonadati</taxon>
        <taxon>Bacteroidota</taxon>
        <taxon>Flavobacteriia</taxon>
        <taxon>Flavobacteriales</taxon>
        <taxon>Candidatus Merdimorpha</taxon>
    </lineage>
</organism>
<dbReference type="Pfam" id="PF03601">
    <property type="entry name" value="Cons_hypoth698"/>
    <property type="match status" value="1"/>
</dbReference>
<feature type="transmembrane region" description="Helical" evidence="7">
    <location>
        <begin position="295"/>
        <end position="315"/>
    </location>
</feature>
<reference evidence="8" key="2">
    <citation type="journal article" date="2021" name="PeerJ">
        <title>Extensive microbial diversity within the chicken gut microbiome revealed by metagenomics and culture.</title>
        <authorList>
            <person name="Gilroy R."/>
            <person name="Ravi A."/>
            <person name="Getino M."/>
            <person name="Pursley I."/>
            <person name="Horton D.L."/>
            <person name="Alikhan N.F."/>
            <person name="Baker D."/>
            <person name="Gharbi K."/>
            <person name="Hall N."/>
            <person name="Watson M."/>
            <person name="Adriaenssens E.M."/>
            <person name="Foster-Nyarko E."/>
            <person name="Jarju S."/>
            <person name="Secka A."/>
            <person name="Antonio M."/>
            <person name="Oren A."/>
            <person name="Chaudhuri R.R."/>
            <person name="La Ragione R."/>
            <person name="Hildebrand F."/>
            <person name="Pallen M.J."/>
        </authorList>
    </citation>
    <scope>NUCLEOTIDE SEQUENCE</scope>
    <source>
        <strain evidence="8">1383</strain>
    </source>
</reference>
<sequence>MRKLLREKWRRIVFLILMSLCIVPDTDMQPILSPALALFAGIVVANTMGNPFEKLSREAVKTLLKIAIVGLGFGIHADKAMQAGGKGVLLTVFSIALTLTLGAFLGRRLTVDKKTSYLIASGTAICGGSAIAAVSPLVKAEDSQISLALGTVFILNAAALFIFPPIGHALGLSQVEFGTWAAIAIHDTSSVVGAAAAYGPQAEATATTLKLARALWIIPLSVFTLWAFKSKGGKIKIPYFILLFVVAIAINTWFPSLAPLYSGIGIAAHQILILTLFLIGAGLSRHTLKNVGIRPLILGISLWVVVSVVSLTAILCF</sequence>
<evidence type="ECO:0000256" key="1">
    <source>
        <dbReference type="ARBA" id="ARBA00004651"/>
    </source>
</evidence>
<evidence type="ECO:0000256" key="2">
    <source>
        <dbReference type="ARBA" id="ARBA00007977"/>
    </source>
</evidence>
<proteinExistence type="inferred from homology"/>
<keyword evidence="6 7" id="KW-0472">Membrane</keyword>
<dbReference type="EMBL" id="DVLY01000008">
    <property type="protein sequence ID" value="HIT97293.1"/>
    <property type="molecule type" value="Genomic_DNA"/>
</dbReference>
<comment type="similarity">
    <text evidence="2">Belongs to the UPF0324 family.</text>
</comment>
<evidence type="ECO:0000313" key="8">
    <source>
        <dbReference type="EMBL" id="HIT97293.1"/>
    </source>
</evidence>
<evidence type="ECO:0000256" key="5">
    <source>
        <dbReference type="ARBA" id="ARBA00022989"/>
    </source>
</evidence>
<dbReference type="PANTHER" id="PTHR30106">
    <property type="entry name" value="INNER MEMBRANE PROTEIN YEIH-RELATED"/>
    <property type="match status" value="1"/>
</dbReference>
<evidence type="ECO:0000256" key="3">
    <source>
        <dbReference type="ARBA" id="ARBA00022475"/>
    </source>
</evidence>
<reference evidence="8" key="1">
    <citation type="submission" date="2020-10" db="EMBL/GenBank/DDBJ databases">
        <authorList>
            <person name="Gilroy R."/>
        </authorList>
    </citation>
    <scope>NUCLEOTIDE SEQUENCE</scope>
    <source>
        <strain evidence="8">1383</strain>
    </source>
</reference>
<gene>
    <name evidence="8" type="ORF">IAC44_00475</name>
</gene>
<evidence type="ECO:0000256" key="4">
    <source>
        <dbReference type="ARBA" id="ARBA00022692"/>
    </source>
</evidence>
<dbReference type="AlphaFoldDB" id="A0A9D1KSU0"/>
<feature type="transmembrane region" description="Helical" evidence="7">
    <location>
        <begin position="144"/>
        <end position="163"/>
    </location>
</feature>
<evidence type="ECO:0000256" key="6">
    <source>
        <dbReference type="ARBA" id="ARBA00023136"/>
    </source>
</evidence>
<dbReference type="Proteomes" id="UP000824161">
    <property type="component" value="Unassembled WGS sequence"/>
</dbReference>
<keyword evidence="4 7" id="KW-0812">Transmembrane</keyword>
<evidence type="ECO:0000256" key="7">
    <source>
        <dbReference type="SAM" id="Phobius"/>
    </source>
</evidence>
<feature type="transmembrane region" description="Helical" evidence="7">
    <location>
        <begin position="117"/>
        <end position="138"/>
    </location>
</feature>
<protein>
    <submittedName>
        <fullName evidence="8">Sulfate exporter family transporter</fullName>
    </submittedName>
</protein>
<feature type="transmembrane region" description="Helical" evidence="7">
    <location>
        <begin position="260"/>
        <end position="283"/>
    </location>
</feature>